<dbReference type="Proteomes" id="UP001172457">
    <property type="component" value="Chromosome 3"/>
</dbReference>
<accession>A0AA38WN95</accession>
<dbReference type="PANTHER" id="PTHR31232:SF155">
    <property type="entry name" value="PLANT SELF-INCOMPATIBILITY PROTEIN S1 FAMILY"/>
    <property type="match status" value="1"/>
</dbReference>
<keyword evidence="5 6" id="KW-0732">Signal</keyword>
<reference evidence="7" key="1">
    <citation type="submission" date="2023-03" db="EMBL/GenBank/DDBJ databases">
        <title>Chromosome-scale reference genome and RAD-based genetic map of yellow starthistle (Centaurea solstitialis) reveal putative structural variation and QTLs associated with invader traits.</title>
        <authorList>
            <person name="Reatini B."/>
            <person name="Cang F.A."/>
            <person name="Jiang Q."/>
            <person name="Mckibben M.T.W."/>
            <person name="Barker M.S."/>
            <person name="Rieseberg L.H."/>
            <person name="Dlugosch K.M."/>
        </authorList>
    </citation>
    <scope>NUCLEOTIDE SEQUENCE</scope>
    <source>
        <strain evidence="7">CAN-66</strain>
        <tissue evidence="7">Leaf</tissue>
    </source>
</reference>
<evidence type="ECO:0000256" key="5">
    <source>
        <dbReference type="ARBA" id="ARBA00022729"/>
    </source>
</evidence>
<evidence type="ECO:0000313" key="8">
    <source>
        <dbReference type="Proteomes" id="UP001172457"/>
    </source>
</evidence>
<comment type="subcellular location">
    <subcellularLocation>
        <location evidence="1 6">Secreted</location>
    </subcellularLocation>
</comment>
<dbReference type="GO" id="GO:0060320">
    <property type="term" value="P:rejection of self pollen"/>
    <property type="evidence" value="ECO:0007669"/>
    <property type="project" value="UniProtKB-KW"/>
</dbReference>
<keyword evidence="4 6" id="KW-0964">Secreted</keyword>
<keyword evidence="8" id="KW-1185">Reference proteome</keyword>
<proteinExistence type="inferred from homology"/>
<evidence type="ECO:0000256" key="2">
    <source>
        <dbReference type="ARBA" id="ARBA00005581"/>
    </source>
</evidence>
<evidence type="ECO:0000256" key="1">
    <source>
        <dbReference type="ARBA" id="ARBA00004613"/>
    </source>
</evidence>
<organism evidence="7 8">
    <name type="scientific">Centaurea solstitialis</name>
    <name type="common">yellow star-thistle</name>
    <dbReference type="NCBI Taxonomy" id="347529"/>
    <lineage>
        <taxon>Eukaryota</taxon>
        <taxon>Viridiplantae</taxon>
        <taxon>Streptophyta</taxon>
        <taxon>Embryophyta</taxon>
        <taxon>Tracheophyta</taxon>
        <taxon>Spermatophyta</taxon>
        <taxon>Magnoliopsida</taxon>
        <taxon>eudicotyledons</taxon>
        <taxon>Gunneridae</taxon>
        <taxon>Pentapetalae</taxon>
        <taxon>asterids</taxon>
        <taxon>campanulids</taxon>
        <taxon>Asterales</taxon>
        <taxon>Asteraceae</taxon>
        <taxon>Carduoideae</taxon>
        <taxon>Cardueae</taxon>
        <taxon>Centaureinae</taxon>
        <taxon>Centaurea</taxon>
    </lineage>
</organism>
<evidence type="ECO:0000313" key="7">
    <source>
        <dbReference type="EMBL" id="KAJ9558710.1"/>
    </source>
</evidence>
<dbReference type="InterPro" id="IPR010264">
    <property type="entry name" value="Self-incomp_S1"/>
</dbReference>
<dbReference type="Pfam" id="PF05938">
    <property type="entry name" value="Self-incomp_S1"/>
    <property type="match status" value="1"/>
</dbReference>
<dbReference type="EMBL" id="JARYMX010000003">
    <property type="protein sequence ID" value="KAJ9558710.1"/>
    <property type="molecule type" value="Genomic_DNA"/>
</dbReference>
<sequence>MEKPFSFFFFTTFLCIIISVADSCTFTQGYSVIIGNDNIRDESVSVSCNSKDDHINGKALKFNETMAWSFCESPSTRFTCKFDYPRWQYQHFDVFNKNIKGECKEPNKERYRCTWSIRKDGFYFINRVNGRRDIKKYDWLTRPHSKRRGSP</sequence>
<feature type="signal peptide" evidence="6">
    <location>
        <begin position="1"/>
        <end position="23"/>
    </location>
</feature>
<gene>
    <name evidence="7" type="ORF">OSB04_013324</name>
</gene>
<comment type="caution">
    <text evidence="7">The sequence shown here is derived from an EMBL/GenBank/DDBJ whole genome shotgun (WGS) entry which is preliminary data.</text>
</comment>
<evidence type="ECO:0000256" key="3">
    <source>
        <dbReference type="ARBA" id="ARBA00022471"/>
    </source>
</evidence>
<dbReference type="AlphaFoldDB" id="A0AA38WN95"/>
<keyword evidence="3 6" id="KW-0713">Self-incompatibility</keyword>
<comment type="similarity">
    <text evidence="2 6">Belongs to the plant self-incompatibility (S1) protein family.</text>
</comment>
<evidence type="ECO:0000256" key="6">
    <source>
        <dbReference type="RuleBase" id="RU367044"/>
    </source>
</evidence>
<dbReference type="PANTHER" id="PTHR31232">
    <property type="match status" value="1"/>
</dbReference>
<feature type="chain" id="PRO_5041480028" description="S-protein homolog" evidence="6">
    <location>
        <begin position="24"/>
        <end position="151"/>
    </location>
</feature>
<name>A0AA38WN95_9ASTR</name>
<evidence type="ECO:0000256" key="4">
    <source>
        <dbReference type="ARBA" id="ARBA00022525"/>
    </source>
</evidence>
<protein>
    <recommendedName>
        <fullName evidence="6">S-protein homolog</fullName>
    </recommendedName>
</protein>
<dbReference type="GO" id="GO:0005576">
    <property type="term" value="C:extracellular region"/>
    <property type="evidence" value="ECO:0007669"/>
    <property type="project" value="UniProtKB-SubCell"/>
</dbReference>